<dbReference type="KEGG" id="hat:RC74_07350"/>
<gene>
    <name evidence="1" type="ORF">RC74_07350</name>
</gene>
<dbReference type="Proteomes" id="UP000070371">
    <property type="component" value="Chromosome"/>
</dbReference>
<evidence type="ECO:0000313" key="1">
    <source>
        <dbReference type="EMBL" id="AML51108.1"/>
    </source>
</evidence>
<accession>A0A126UYG5</accession>
<proteinExistence type="predicted"/>
<organism evidence="1 2">
    <name type="scientific">Falsihalocynthiibacter arcticus</name>
    <dbReference type="NCBI Taxonomy" id="1579316"/>
    <lineage>
        <taxon>Bacteria</taxon>
        <taxon>Pseudomonadati</taxon>
        <taxon>Pseudomonadota</taxon>
        <taxon>Alphaproteobacteria</taxon>
        <taxon>Rhodobacterales</taxon>
        <taxon>Roseobacteraceae</taxon>
        <taxon>Falsihalocynthiibacter</taxon>
    </lineage>
</organism>
<dbReference type="STRING" id="1579316.RC74_07350"/>
<dbReference type="AlphaFoldDB" id="A0A126UYG5"/>
<reference evidence="1 2" key="1">
    <citation type="submission" date="2016-02" db="EMBL/GenBank/DDBJ databases">
        <title>Complete genome sequence of Halocynthiibacter arcticus PAMC 20958t from arctic marine sediment.</title>
        <authorList>
            <person name="Lee Y.M."/>
            <person name="Baek K."/>
            <person name="Lee H.K."/>
            <person name="Shin S.C."/>
        </authorList>
    </citation>
    <scope>NUCLEOTIDE SEQUENCE [LARGE SCALE GENOMIC DNA]</scope>
    <source>
        <strain evidence="1">PAMC 20958</strain>
    </source>
</reference>
<dbReference type="OrthoDB" id="7870971at2"/>
<evidence type="ECO:0008006" key="3">
    <source>
        <dbReference type="Google" id="ProtNLM"/>
    </source>
</evidence>
<dbReference type="EMBL" id="CP014327">
    <property type="protein sequence ID" value="AML51108.1"/>
    <property type="molecule type" value="Genomic_DNA"/>
</dbReference>
<dbReference type="RefSeq" id="WP_052274944.1">
    <property type="nucleotide sequence ID" value="NZ_CP014327.1"/>
</dbReference>
<protein>
    <recommendedName>
        <fullName evidence="3">Flagellar biosynthesis protein</fullName>
    </recommendedName>
</protein>
<keyword evidence="2" id="KW-1185">Reference proteome</keyword>
<sequence>MSKPFKFEVFESGKVLPHVQDDALDFSSLEETRLEAFEQGYKAGWDDSLSSHVSDQERVSSDFARNLNELAFTYHEVRATILKSLEPLLREMVAKVLPKMAKSAIGPLVADQIIEMAGTQSSIPVELVVGPMNRQALEKLAAGQDSLPLKIIEEESLGDGQVYIRIGEAETQVDLDGLLDGFSSALDGFFETEDKETNYG</sequence>
<name>A0A126UYG5_9RHOB</name>
<evidence type="ECO:0000313" key="2">
    <source>
        <dbReference type="Proteomes" id="UP000070371"/>
    </source>
</evidence>